<evidence type="ECO:0000256" key="1">
    <source>
        <dbReference type="ARBA" id="ARBA00038158"/>
    </source>
</evidence>
<dbReference type="PANTHER" id="PTHR43591:SF10">
    <property type="entry name" value="ABC TRANSMEMBRANE TYPE-1 DOMAIN-CONTAINING PROTEIN-RELATED"/>
    <property type="match status" value="1"/>
</dbReference>
<dbReference type="EMBL" id="MWPZ01000001">
    <property type="protein sequence ID" value="TID07050.1"/>
    <property type="molecule type" value="Genomic_DNA"/>
</dbReference>
<feature type="region of interest" description="Disordered" evidence="2">
    <location>
        <begin position="1"/>
        <end position="85"/>
    </location>
</feature>
<name>A0A4T0WJX2_9PEZI</name>
<dbReference type="InterPro" id="IPR029063">
    <property type="entry name" value="SAM-dependent_MTases_sf"/>
</dbReference>
<feature type="compositionally biased region" description="Low complexity" evidence="2">
    <location>
        <begin position="43"/>
        <end position="85"/>
    </location>
</feature>
<dbReference type="OrthoDB" id="2013972at2759"/>
<feature type="compositionally biased region" description="Acidic residues" evidence="2">
    <location>
        <begin position="402"/>
        <end position="420"/>
    </location>
</feature>
<comment type="caution">
    <text evidence="3">The sequence shown here is derived from an EMBL/GenBank/DDBJ whole genome shotgun (WGS) entry which is preliminary data.</text>
</comment>
<dbReference type="SUPFAM" id="SSF53335">
    <property type="entry name" value="S-adenosyl-L-methionine-dependent methyltransferases"/>
    <property type="match status" value="1"/>
</dbReference>
<dbReference type="CDD" id="cd02440">
    <property type="entry name" value="AdoMet_MTases"/>
    <property type="match status" value="1"/>
</dbReference>
<dbReference type="GO" id="GO:0008168">
    <property type="term" value="F:methyltransferase activity"/>
    <property type="evidence" value="ECO:0007669"/>
    <property type="project" value="TreeGrafter"/>
</dbReference>
<sequence length="420" mass="45937">MADSAPKSPTPALTSRSRTASPTREASVGPNTAPSTRPDAPESGPTASEAGPSSPAAGPSSPAAGPSSPAAGPSSTAAGPPATEAGSAALEVDDTASLSETTSNIDDRISSVVDYPTEYGRRYHAYRAGSYLVPNDESEMDRLDLNHMLVMKTIGRKLFLAPVPQETTHRILDIGTGTGIWAIEAADVFPNAQILGNDLSAIQPSWVPPNVKFEIDDVESRWVNDNKFDFIFSRYMSGSITDWPKLVRNVYNNLEPGGWVEFQDYDVTFYSDDGTLTEDHQTSKWLKLLIEAVHMIGRDPSPGPKLEGWVKDAGFVGVFHDQFKQPIGPWPKHPYYRDIGMTNLIQVLDGLEAFSLKTFCGIHGWTREEVLVLLAHVRKELKSAAFHAYTVIHVVYAQKPYEEEEEEEEEGEDGEEGEEN</sequence>
<dbReference type="PANTHER" id="PTHR43591">
    <property type="entry name" value="METHYLTRANSFERASE"/>
    <property type="match status" value="1"/>
</dbReference>
<evidence type="ECO:0000313" key="3">
    <source>
        <dbReference type="EMBL" id="TID07050.1"/>
    </source>
</evidence>
<gene>
    <name evidence="3" type="ORF">CH35J_001091</name>
</gene>
<feature type="compositionally biased region" description="Polar residues" evidence="2">
    <location>
        <begin position="11"/>
        <end position="35"/>
    </location>
</feature>
<organism evidence="3 4">
    <name type="scientific">Colletotrichum higginsianum</name>
    <dbReference type="NCBI Taxonomy" id="80884"/>
    <lineage>
        <taxon>Eukaryota</taxon>
        <taxon>Fungi</taxon>
        <taxon>Dikarya</taxon>
        <taxon>Ascomycota</taxon>
        <taxon>Pezizomycotina</taxon>
        <taxon>Sordariomycetes</taxon>
        <taxon>Hypocreomycetidae</taxon>
        <taxon>Glomerellales</taxon>
        <taxon>Glomerellaceae</taxon>
        <taxon>Colletotrichum</taxon>
        <taxon>Colletotrichum destructivum species complex</taxon>
    </lineage>
</organism>
<comment type="similarity">
    <text evidence="1">Belongs to the methyltransferase superfamily. LaeA methyltransferase family.</text>
</comment>
<feature type="region of interest" description="Disordered" evidence="2">
    <location>
        <begin position="400"/>
        <end position="420"/>
    </location>
</feature>
<protein>
    <submittedName>
        <fullName evidence="3">Secondary metabolism regulator LAE1</fullName>
    </submittedName>
</protein>
<reference evidence="3 4" key="1">
    <citation type="journal article" date="2019" name="Genome Biol. Evol.">
        <title>Genomic Plasticity Mediated by Transposable Elements in the Plant Pathogenic Fungus Colletotrichum higginsianum.</title>
        <authorList>
            <person name="Tsushima A."/>
            <person name="Gan P."/>
            <person name="Kumakura N."/>
            <person name="Narusaka M."/>
            <person name="Takano Y."/>
            <person name="Narusaka Y."/>
            <person name="Shirasu K."/>
        </authorList>
    </citation>
    <scope>NUCLEOTIDE SEQUENCE [LARGE SCALE GENOMIC DNA]</scope>
    <source>
        <strain evidence="3 4">MAFF305635-RFP</strain>
    </source>
</reference>
<proteinExistence type="inferred from homology"/>
<accession>A0A4T0WJX2</accession>
<dbReference type="Proteomes" id="UP000305883">
    <property type="component" value="Unassembled WGS sequence"/>
</dbReference>
<dbReference type="Gene3D" id="3.40.50.150">
    <property type="entry name" value="Vaccinia Virus protein VP39"/>
    <property type="match status" value="1"/>
</dbReference>
<evidence type="ECO:0000313" key="4">
    <source>
        <dbReference type="Proteomes" id="UP000305883"/>
    </source>
</evidence>
<dbReference type="Pfam" id="PF13489">
    <property type="entry name" value="Methyltransf_23"/>
    <property type="match status" value="1"/>
</dbReference>
<evidence type="ECO:0000256" key="2">
    <source>
        <dbReference type="SAM" id="MobiDB-lite"/>
    </source>
</evidence>
<dbReference type="AlphaFoldDB" id="A0A4T0WJX2"/>